<sequence>MVWPWVLLFAVIALGGLGVLVLVALRVWRSARGLLAELDVAAGRAGELADLLAQVQVPQVQVTGATEVTDRTLPDAGSELTADDAWPGTVESYDHRGADAPGKKES</sequence>
<dbReference type="AlphaFoldDB" id="A0A7W5P6A0"/>
<evidence type="ECO:0000256" key="1">
    <source>
        <dbReference type="SAM" id="MobiDB-lite"/>
    </source>
</evidence>
<reference evidence="3 4" key="1">
    <citation type="submission" date="2020-08" db="EMBL/GenBank/DDBJ databases">
        <title>Sequencing the genomes of 1000 actinobacteria strains.</title>
        <authorList>
            <person name="Klenk H.-P."/>
        </authorList>
    </citation>
    <scope>NUCLEOTIDE SEQUENCE [LARGE SCALE GENOMIC DNA]</scope>
    <source>
        <strain evidence="3 4">DSM 11053</strain>
    </source>
</reference>
<gene>
    <name evidence="3" type="ORF">FHX39_001243</name>
</gene>
<keyword evidence="2" id="KW-1133">Transmembrane helix</keyword>
<evidence type="ECO:0000313" key="3">
    <source>
        <dbReference type="EMBL" id="MBB3326299.1"/>
    </source>
</evidence>
<feature type="compositionally biased region" description="Basic and acidic residues" evidence="1">
    <location>
        <begin position="92"/>
        <end position="106"/>
    </location>
</feature>
<protein>
    <submittedName>
        <fullName evidence="3">Uncharacterized protein</fullName>
    </submittedName>
</protein>
<feature type="region of interest" description="Disordered" evidence="1">
    <location>
        <begin position="71"/>
        <end position="106"/>
    </location>
</feature>
<proteinExistence type="predicted"/>
<keyword evidence="2" id="KW-0812">Transmembrane</keyword>
<keyword evidence="2" id="KW-0472">Membrane</keyword>
<evidence type="ECO:0000313" key="4">
    <source>
        <dbReference type="Proteomes" id="UP000565572"/>
    </source>
</evidence>
<accession>A0A7W5P6A0</accession>
<comment type="caution">
    <text evidence="3">The sequence shown here is derived from an EMBL/GenBank/DDBJ whole genome shotgun (WGS) entry which is preliminary data.</text>
</comment>
<feature type="transmembrane region" description="Helical" evidence="2">
    <location>
        <begin position="6"/>
        <end position="28"/>
    </location>
</feature>
<evidence type="ECO:0000256" key="2">
    <source>
        <dbReference type="SAM" id="Phobius"/>
    </source>
</evidence>
<dbReference type="Proteomes" id="UP000565572">
    <property type="component" value="Unassembled WGS sequence"/>
</dbReference>
<name>A0A7W5P6A0_9ACTN</name>
<organism evidence="3 4">
    <name type="scientific">Microlunatus antarcticus</name>
    <dbReference type="NCBI Taxonomy" id="53388"/>
    <lineage>
        <taxon>Bacteria</taxon>
        <taxon>Bacillati</taxon>
        <taxon>Actinomycetota</taxon>
        <taxon>Actinomycetes</taxon>
        <taxon>Propionibacteriales</taxon>
        <taxon>Propionibacteriaceae</taxon>
        <taxon>Microlunatus</taxon>
    </lineage>
</organism>
<dbReference type="EMBL" id="JACHZG010000001">
    <property type="protein sequence ID" value="MBB3326299.1"/>
    <property type="molecule type" value="Genomic_DNA"/>
</dbReference>
<keyword evidence="4" id="KW-1185">Reference proteome</keyword>
<dbReference type="RefSeq" id="WP_183337269.1">
    <property type="nucleotide sequence ID" value="NZ_JACHZG010000001.1"/>
</dbReference>